<name>A0ABS4JBL8_9BACL</name>
<feature type="transmembrane region" description="Helical" evidence="1">
    <location>
        <begin position="9"/>
        <end position="27"/>
    </location>
</feature>
<proteinExistence type="predicted"/>
<evidence type="ECO:0000313" key="3">
    <source>
        <dbReference type="Proteomes" id="UP001519288"/>
    </source>
</evidence>
<evidence type="ECO:0000256" key="1">
    <source>
        <dbReference type="SAM" id="Phobius"/>
    </source>
</evidence>
<gene>
    <name evidence="2" type="ORF">J2Z69_000126</name>
</gene>
<protein>
    <submittedName>
        <fullName evidence="2">Uncharacterized protein</fullName>
    </submittedName>
</protein>
<organism evidence="2 3">
    <name type="scientific">Paenibacillus shirakamiensis</name>
    <dbReference type="NCBI Taxonomy" id="1265935"/>
    <lineage>
        <taxon>Bacteria</taxon>
        <taxon>Bacillati</taxon>
        <taxon>Bacillota</taxon>
        <taxon>Bacilli</taxon>
        <taxon>Bacillales</taxon>
        <taxon>Paenibacillaceae</taxon>
        <taxon>Paenibacillus</taxon>
    </lineage>
</organism>
<reference evidence="2 3" key="1">
    <citation type="submission" date="2021-03" db="EMBL/GenBank/DDBJ databases">
        <title>Genomic Encyclopedia of Type Strains, Phase IV (KMG-IV): sequencing the most valuable type-strain genomes for metagenomic binning, comparative biology and taxonomic classification.</title>
        <authorList>
            <person name="Goeker M."/>
        </authorList>
    </citation>
    <scope>NUCLEOTIDE SEQUENCE [LARGE SCALE GENOMIC DNA]</scope>
    <source>
        <strain evidence="2 3">DSM 26806</strain>
    </source>
</reference>
<keyword evidence="1" id="KW-1133">Transmembrane helix</keyword>
<keyword evidence="1" id="KW-0472">Membrane</keyword>
<accession>A0ABS4JBL8</accession>
<keyword evidence="1" id="KW-0812">Transmembrane</keyword>
<dbReference type="Proteomes" id="UP001519288">
    <property type="component" value="Unassembled WGS sequence"/>
</dbReference>
<comment type="caution">
    <text evidence="2">The sequence shown here is derived from an EMBL/GenBank/DDBJ whole genome shotgun (WGS) entry which is preliminary data.</text>
</comment>
<sequence>MLTIQVKELLTICLLFIVLVLVLYVLHQCGYL</sequence>
<dbReference type="EMBL" id="JAGGLD010000001">
    <property type="protein sequence ID" value="MBP1999107.1"/>
    <property type="molecule type" value="Genomic_DNA"/>
</dbReference>
<keyword evidence="3" id="KW-1185">Reference proteome</keyword>
<evidence type="ECO:0000313" key="2">
    <source>
        <dbReference type="EMBL" id="MBP1999107.1"/>
    </source>
</evidence>